<reference evidence="1 2" key="1">
    <citation type="submission" date="2021-06" db="EMBL/GenBank/DDBJ databases">
        <authorList>
            <person name="Palmer J.M."/>
        </authorList>
    </citation>
    <scope>NUCLEOTIDE SEQUENCE [LARGE SCALE GENOMIC DNA]</scope>
    <source>
        <strain evidence="2">if_2019</strain>
        <tissue evidence="1">Muscle</tissue>
    </source>
</reference>
<name>A0ABV0TIU8_9TELE</name>
<evidence type="ECO:0000313" key="2">
    <source>
        <dbReference type="Proteomes" id="UP001482620"/>
    </source>
</evidence>
<dbReference type="Proteomes" id="UP001482620">
    <property type="component" value="Unassembled WGS sequence"/>
</dbReference>
<dbReference type="EMBL" id="JAHRIQ010034999">
    <property type="protein sequence ID" value="MEQ2231808.1"/>
    <property type="molecule type" value="Genomic_DNA"/>
</dbReference>
<protein>
    <submittedName>
        <fullName evidence="1">Uncharacterized protein</fullName>
    </submittedName>
</protein>
<organism evidence="1 2">
    <name type="scientific">Ilyodon furcidens</name>
    <name type="common">goldbreast splitfin</name>
    <dbReference type="NCBI Taxonomy" id="33524"/>
    <lineage>
        <taxon>Eukaryota</taxon>
        <taxon>Metazoa</taxon>
        <taxon>Chordata</taxon>
        <taxon>Craniata</taxon>
        <taxon>Vertebrata</taxon>
        <taxon>Euteleostomi</taxon>
        <taxon>Actinopterygii</taxon>
        <taxon>Neopterygii</taxon>
        <taxon>Teleostei</taxon>
        <taxon>Neoteleostei</taxon>
        <taxon>Acanthomorphata</taxon>
        <taxon>Ovalentaria</taxon>
        <taxon>Atherinomorphae</taxon>
        <taxon>Cyprinodontiformes</taxon>
        <taxon>Goodeidae</taxon>
        <taxon>Ilyodon</taxon>
    </lineage>
</organism>
<proteinExistence type="predicted"/>
<comment type="caution">
    <text evidence="1">The sequence shown here is derived from an EMBL/GenBank/DDBJ whole genome shotgun (WGS) entry which is preliminary data.</text>
</comment>
<evidence type="ECO:0000313" key="1">
    <source>
        <dbReference type="EMBL" id="MEQ2231808.1"/>
    </source>
</evidence>
<keyword evidence="2" id="KW-1185">Reference proteome</keyword>
<gene>
    <name evidence="1" type="ORF">ILYODFUR_004446</name>
</gene>
<sequence length="106" mass="11294">MFGAMKQEVVVVSGPPGCVFTCHHPPTPTNSMVLSSPPGHVEAAAPCLFTHHFEAQTLHSCCCVLIKRPVVRSGTVMSVGPQTDAVDIFWISAVFTGRKESPADMS</sequence>
<accession>A0ABV0TIU8</accession>